<accession>A0ABZ1YNI4</accession>
<dbReference type="EMBL" id="CP109441">
    <property type="protein sequence ID" value="WUV43536.1"/>
    <property type="molecule type" value="Genomic_DNA"/>
</dbReference>
<feature type="region of interest" description="Disordered" evidence="1">
    <location>
        <begin position="98"/>
        <end position="124"/>
    </location>
</feature>
<sequence>MSDNTNEPILPIPSDLNREMAGFYEQINQMRDQLNWVSERYVDLAHSPQSLAVDNLGEPIEPIDANGAVLTALEDADQRLYRVEAAIDEARKNASRLKLTDQADQERERRLAEQRANGSRRRSR</sequence>
<organism evidence="2 3">
    <name type="scientific">Nocardia vinacea</name>
    <dbReference type="NCBI Taxonomy" id="96468"/>
    <lineage>
        <taxon>Bacteria</taxon>
        <taxon>Bacillati</taxon>
        <taxon>Actinomycetota</taxon>
        <taxon>Actinomycetes</taxon>
        <taxon>Mycobacteriales</taxon>
        <taxon>Nocardiaceae</taxon>
        <taxon>Nocardia</taxon>
    </lineage>
</organism>
<feature type="compositionally biased region" description="Basic and acidic residues" evidence="1">
    <location>
        <begin position="98"/>
        <end position="113"/>
    </location>
</feature>
<reference evidence="2" key="1">
    <citation type="submission" date="2022-10" db="EMBL/GenBank/DDBJ databases">
        <title>The complete genomes of actinobacterial strains from the NBC collection.</title>
        <authorList>
            <person name="Joergensen T.S."/>
            <person name="Alvarez Arevalo M."/>
            <person name="Sterndorff E.B."/>
            <person name="Faurdal D."/>
            <person name="Vuksanovic O."/>
            <person name="Mourched A.-S."/>
            <person name="Charusanti P."/>
            <person name="Shaw S."/>
            <person name="Blin K."/>
            <person name="Weber T."/>
        </authorList>
    </citation>
    <scope>NUCLEOTIDE SEQUENCE</scope>
    <source>
        <strain evidence="2">NBC_01482</strain>
    </source>
</reference>
<evidence type="ECO:0000256" key="1">
    <source>
        <dbReference type="SAM" id="MobiDB-lite"/>
    </source>
</evidence>
<dbReference type="Proteomes" id="UP001432062">
    <property type="component" value="Chromosome"/>
</dbReference>
<proteinExistence type="predicted"/>
<protein>
    <recommendedName>
        <fullName evidence="4">PE family protein</fullName>
    </recommendedName>
</protein>
<evidence type="ECO:0008006" key="4">
    <source>
        <dbReference type="Google" id="ProtNLM"/>
    </source>
</evidence>
<keyword evidence="3" id="KW-1185">Reference proteome</keyword>
<evidence type="ECO:0000313" key="2">
    <source>
        <dbReference type="EMBL" id="WUV43536.1"/>
    </source>
</evidence>
<dbReference type="RefSeq" id="WP_329405972.1">
    <property type="nucleotide sequence ID" value="NZ_CP109441.1"/>
</dbReference>
<gene>
    <name evidence="2" type="ORF">OG563_30500</name>
</gene>
<evidence type="ECO:0000313" key="3">
    <source>
        <dbReference type="Proteomes" id="UP001432062"/>
    </source>
</evidence>
<name>A0ABZ1YNI4_9NOCA</name>